<evidence type="ECO:0000313" key="1">
    <source>
        <dbReference type="EMBL" id="RQX68558.1"/>
    </source>
</evidence>
<dbReference type="VEuPathDB" id="ToxoDB:TGCAST_254410B"/>
<name>A0A3R7Z2Z9_TOXGO</name>
<accession>A0A3R7Z2Z9</accession>
<comment type="caution">
    <text evidence="1">The sequence shown here is derived from an EMBL/GenBank/DDBJ whole genome shotgun (WGS) entry which is preliminary data.</text>
</comment>
<sequence>ASGTTCTTTKSSPFCGTSLMFGKLRRKSRSLRSSILRI</sequence>
<keyword evidence="1" id="KW-0378">Hydrolase</keyword>
<gene>
    <name evidence="1" type="ORF">TGCAST_254410B</name>
</gene>
<feature type="non-terminal residue" evidence="1">
    <location>
        <position position="1"/>
    </location>
</feature>
<organism evidence="1 2">
    <name type="scientific">Toxoplasma gondii CAST</name>
    <dbReference type="NCBI Taxonomy" id="943122"/>
    <lineage>
        <taxon>Eukaryota</taxon>
        <taxon>Sar</taxon>
        <taxon>Alveolata</taxon>
        <taxon>Apicomplexa</taxon>
        <taxon>Conoidasida</taxon>
        <taxon>Coccidia</taxon>
        <taxon>Eucoccidiorida</taxon>
        <taxon>Eimeriorina</taxon>
        <taxon>Sarcocystidae</taxon>
        <taxon>Toxoplasma</taxon>
    </lineage>
</organism>
<feature type="non-terminal residue" evidence="1">
    <location>
        <position position="38"/>
    </location>
</feature>
<dbReference type="EMBL" id="AHIV02001784">
    <property type="protein sequence ID" value="RQX68558.1"/>
    <property type="molecule type" value="Genomic_DNA"/>
</dbReference>
<proteinExistence type="predicted"/>
<protein>
    <submittedName>
        <fullName evidence="1">Uncharacterized protein</fullName>
    </submittedName>
</protein>
<reference evidence="1 2" key="1">
    <citation type="submission" date="2017-10" db="EMBL/GenBank/DDBJ databases">
        <authorList>
            <person name="Sibley D."/>
            <person name="Venepally P."/>
            <person name="Karamycheva S."/>
            <person name="Hadjithomas M."/>
            <person name="Khan A."/>
            <person name="Brunk B."/>
            <person name="Roos D."/>
            <person name="Caler E."/>
            <person name="Lorenzi H."/>
        </authorList>
    </citation>
    <scope>NUCLEOTIDE SEQUENCE [LARGE SCALE GENOMIC DNA]</scope>
    <source>
        <strain evidence="1 2">CAST</strain>
    </source>
</reference>
<dbReference type="Proteomes" id="UP000284452">
    <property type="component" value="Unassembled WGS sequence"/>
</dbReference>
<dbReference type="GO" id="GO:0016787">
    <property type="term" value="F:hydrolase activity"/>
    <property type="evidence" value="ECO:0007669"/>
    <property type="project" value="UniProtKB-KW"/>
</dbReference>
<dbReference type="AlphaFoldDB" id="A0A3R7Z2Z9"/>
<evidence type="ECO:0000313" key="2">
    <source>
        <dbReference type="Proteomes" id="UP000284452"/>
    </source>
</evidence>